<dbReference type="InParanoid" id="A0A136JHD1"/>
<evidence type="ECO:0000313" key="4">
    <source>
        <dbReference type="Proteomes" id="UP000070501"/>
    </source>
</evidence>
<feature type="compositionally biased region" description="Low complexity" evidence="2">
    <location>
        <begin position="74"/>
        <end position="90"/>
    </location>
</feature>
<name>A0A136JHD1_9PEZI</name>
<sequence>MSPSDKRRSVHQAAATPSSSSALRSSNGSRASAIIAAPPRAQLHSVSSSSPTRAAHEGESNAHEPNSNPHLTNSASSKESTSRSSAAKGGSAKDKDSSQLIIREKDEKIATLKRELAGMASEFERTLDKLSHSESETASFWQAKHAALNQQFTRVDTELQLLNAELEIRMAEREEMRESLEGMRKDLGDREEEARSLKVHLAKMKQWISTSTRITEDQTSDQQFAEIMMKLMNGLQNWVISHFKKARLVIHSAGEEVAKELARLVPTFEQVASQSKVALLQTIVARIMVEVVFEPYFAGLPDDQSETLRQHEHDLSQMLPAEAINQWRASTLALVRKHSANTIREHTACLIDGGVARLNQVFDAITDTETTTTRDQAARAFLGNALELAQALAVQKAQFKVDMHAILPHHQIPYDFATMEDVGGEDDEDLIGREVLCVIFPALVKTGDVAGEHLHFKNVICKAKVVCAAE</sequence>
<feature type="region of interest" description="Disordered" evidence="2">
    <location>
        <begin position="1"/>
        <end position="102"/>
    </location>
</feature>
<feature type="coiled-coil region" evidence="1">
    <location>
        <begin position="154"/>
        <end position="193"/>
    </location>
</feature>
<dbReference type="OrthoDB" id="5328813at2759"/>
<proteinExistence type="predicted"/>
<dbReference type="AlphaFoldDB" id="A0A136JHD1"/>
<evidence type="ECO:0000256" key="2">
    <source>
        <dbReference type="SAM" id="MobiDB-lite"/>
    </source>
</evidence>
<feature type="compositionally biased region" description="Low complexity" evidence="2">
    <location>
        <begin position="13"/>
        <end position="41"/>
    </location>
</feature>
<evidence type="ECO:0000256" key="1">
    <source>
        <dbReference type="SAM" id="Coils"/>
    </source>
</evidence>
<feature type="compositionally biased region" description="Polar residues" evidence="2">
    <location>
        <begin position="63"/>
        <end position="73"/>
    </location>
</feature>
<organism evidence="3 4">
    <name type="scientific">Microdochium bolleyi</name>
    <dbReference type="NCBI Taxonomy" id="196109"/>
    <lineage>
        <taxon>Eukaryota</taxon>
        <taxon>Fungi</taxon>
        <taxon>Dikarya</taxon>
        <taxon>Ascomycota</taxon>
        <taxon>Pezizomycotina</taxon>
        <taxon>Sordariomycetes</taxon>
        <taxon>Xylariomycetidae</taxon>
        <taxon>Xylariales</taxon>
        <taxon>Microdochiaceae</taxon>
        <taxon>Microdochium</taxon>
    </lineage>
</organism>
<evidence type="ECO:0000313" key="3">
    <source>
        <dbReference type="EMBL" id="KXJ96554.1"/>
    </source>
</evidence>
<keyword evidence="4" id="KW-1185">Reference proteome</keyword>
<feature type="compositionally biased region" description="Basic and acidic residues" evidence="2">
    <location>
        <begin position="91"/>
        <end position="102"/>
    </location>
</feature>
<dbReference type="EMBL" id="KQ964245">
    <property type="protein sequence ID" value="KXJ96554.1"/>
    <property type="molecule type" value="Genomic_DNA"/>
</dbReference>
<gene>
    <name evidence="3" type="ORF">Micbo1qcDRAFT_1462</name>
</gene>
<protein>
    <submittedName>
        <fullName evidence="3">Uncharacterized protein</fullName>
    </submittedName>
</protein>
<dbReference type="STRING" id="196109.A0A136JHD1"/>
<keyword evidence="1" id="KW-0175">Coiled coil</keyword>
<accession>A0A136JHD1</accession>
<reference evidence="4" key="1">
    <citation type="submission" date="2016-02" db="EMBL/GenBank/DDBJ databases">
        <title>Draft genome sequence of Microdochium bolleyi, a fungal endophyte of beachgrass.</title>
        <authorList>
            <consortium name="DOE Joint Genome Institute"/>
            <person name="David A.S."/>
            <person name="May G."/>
            <person name="Haridas S."/>
            <person name="Lim J."/>
            <person name="Wang M."/>
            <person name="Labutti K."/>
            <person name="Lipzen A."/>
            <person name="Barry K."/>
            <person name="Grigoriev I.V."/>
        </authorList>
    </citation>
    <scope>NUCLEOTIDE SEQUENCE [LARGE SCALE GENOMIC DNA]</scope>
    <source>
        <strain evidence="4">J235TASD1</strain>
    </source>
</reference>
<dbReference type="Proteomes" id="UP000070501">
    <property type="component" value="Unassembled WGS sequence"/>
</dbReference>